<evidence type="ECO:0000313" key="1">
    <source>
        <dbReference type="EMBL" id="RXG20061.1"/>
    </source>
</evidence>
<evidence type="ECO:0008006" key="3">
    <source>
        <dbReference type="Google" id="ProtNLM"/>
    </source>
</evidence>
<comment type="caution">
    <text evidence="1">The sequence shown here is derived from an EMBL/GenBank/DDBJ whole genome shotgun (WGS) entry which is preliminary data.</text>
</comment>
<organism evidence="1 2">
    <name type="scientific">Leeuwenhoekiella polynyae</name>
    <dbReference type="NCBI Taxonomy" id="1550906"/>
    <lineage>
        <taxon>Bacteria</taxon>
        <taxon>Pseudomonadati</taxon>
        <taxon>Bacteroidota</taxon>
        <taxon>Flavobacteriia</taxon>
        <taxon>Flavobacteriales</taxon>
        <taxon>Flavobacteriaceae</taxon>
        <taxon>Leeuwenhoekiella</taxon>
    </lineage>
</organism>
<keyword evidence="2" id="KW-1185">Reference proteome</keyword>
<dbReference type="PROSITE" id="PS51257">
    <property type="entry name" value="PROKAR_LIPOPROTEIN"/>
    <property type="match status" value="1"/>
</dbReference>
<dbReference type="InterPro" id="IPR022298">
    <property type="entry name" value="Conjug_transposon_TraN"/>
</dbReference>
<evidence type="ECO:0000313" key="2">
    <source>
        <dbReference type="Proteomes" id="UP000289859"/>
    </source>
</evidence>
<dbReference type="OrthoDB" id="1451423at2"/>
<dbReference type="AlphaFoldDB" id="A0A4Q0P1E4"/>
<dbReference type="EMBL" id="QOVK01000013">
    <property type="protein sequence ID" value="RXG20061.1"/>
    <property type="molecule type" value="Genomic_DNA"/>
</dbReference>
<accession>A0A4Q0P1E4</accession>
<reference evidence="1 2" key="1">
    <citation type="submission" date="2018-07" db="EMBL/GenBank/DDBJ databases">
        <title>Leeuwenhoekiella genomics.</title>
        <authorList>
            <person name="Tahon G."/>
            <person name="Willems A."/>
        </authorList>
    </citation>
    <scope>NUCLEOTIDE SEQUENCE [LARGE SCALE GENOMIC DNA]</scope>
    <source>
        <strain evidence="1 2">LMG 29608</strain>
    </source>
</reference>
<dbReference type="Proteomes" id="UP000289859">
    <property type="component" value="Unassembled WGS sequence"/>
</dbReference>
<gene>
    <name evidence="1" type="ORF">DSM02_2712</name>
</gene>
<protein>
    <recommendedName>
        <fullName evidence="3">Conjugative transposon TraN protein</fullName>
    </recommendedName>
</protein>
<sequence>MKNPVYFSVWMVLLSCFNAKGQNQNAIQLDTIYANDYTNVALFFPEPIRQGIVGSSDYVFSFNRDEAQHLGLLQAKPGKPSNLLVISTTGSVFSYIVMFKESMDQFTYFIDTLDRIGFENHNSIDPIHVSEEIKTSSETAPFPYERYCKYLIQKKQKIGRLKTRNQGIILSVANIVFHKEALYFVMEIENRSGLDYDFNYLNLSTQTRLKGKRKSMQKLPKEPLYTHQAPEKIKAGEIKSFVYVVPKFSLSRDRRLILDLSEARGERELQLKINPRFINYPN</sequence>
<proteinExistence type="predicted"/>
<name>A0A4Q0P1E4_9FLAO</name>
<dbReference type="RefSeq" id="WP_128766105.1">
    <property type="nucleotide sequence ID" value="NZ_JBHUOO010000007.1"/>
</dbReference>
<dbReference type="Pfam" id="PF13595">
    <property type="entry name" value="DUF4138"/>
    <property type="match status" value="1"/>
</dbReference>